<dbReference type="InterPro" id="IPR051910">
    <property type="entry name" value="ComF/GntX_DNA_util-trans"/>
</dbReference>
<gene>
    <name evidence="4" type="ORF">GCM10007063_26570</name>
</gene>
<evidence type="ECO:0000259" key="3">
    <source>
        <dbReference type="Pfam" id="PF00156"/>
    </source>
</evidence>
<comment type="caution">
    <text evidence="4">The sequence shown here is derived from an EMBL/GenBank/DDBJ whole genome shotgun (WGS) entry which is preliminary data.</text>
</comment>
<accession>A0A917Q013</accession>
<feature type="region of interest" description="Disordered" evidence="2">
    <location>
        <begin position="71"/>
        <end position="90"/>
    </location>
</feature>
<protein>
    <recommendedName>
        <fullName evidence="3">Phosphoribosyltransferase domain-containing protein</fullName>
    </recommendedName>
</protein>
<organism evidence="4 5">
    <name type="scientific">Lentibacillus kapialis</name>
    <dbReference type="NCBI Taxonomy" id="340214"/>
    <lineage>
        <taxon>Bacteria</taxon>
        <taxon>Bacillati</taxon>
        <taxon>Bacillota</taxon>
        <taxon>Bacilli</taxon>
        <taxon>Bacillales</taxon>
        <taxon>Bacillaceae</taxon>
        <taxon>Lentibacillus</taxon>
    </lineage>
</organism>
<reference evidence="4" key="2">
    <citation type="submission" date="2020-09" db="EMBL/GenBank/DDBJ databases">
        <authorList>
            <person name="Sun Q."/>
            <person name="Ohkuma M."/>
        </authorList>
    </citation>
    <scope>NUCLEOTIDE SEQUENCE</scope>
    <source>
        <strain evidence="4">JCM 12580</strain>
    </source>
</reference>
<dbReference type="Proteomes" id="UP000658382">
    <property type="component" value="Unassembled WGS sequence"/>
</dbReference>
<proteinExistence type="inferred from homology"/>
<dbReference type="CDD" id="cd06223">
    <property type="entry name" value="PRTases_typeI"/>
    <property type="match status" value="1"/>
</dbReference>
<dbReference type="PANTHER" id="PTHR47505:SF1">
    <property type="entry name" value="DNA UTILIZATION PROTEIN YHGH"/>
    <property type="match status" value="1"/>
</dbReference>
<evidence type="ECO:0000313" key="5">
    <source>
        <dbReference type="Proteomes" id="UP000658382"/>
    </source>
</evidence>
<reference evidence="4" key="1">
    <citation type="journal article" date="2014" name="Int. J. Syst. Evol. Microbiol.">
        <title>Complete genome sequence of Corynebacterium casei LMG S-19264T (=DSM 44701T), isolated from a smear-ripened cheese.</title>
        <authorList>
            <consortium name="US DOE Joint Genome Institute (JGI-PGF)"/>
            <person name="Walter F."/>
            <person name="Albersmeier A."/>
            <person name="Kalinowski J."/>
            <person name="Ruckert C."/>
        </authorList>
    </citation>
    <scope>NUCLEOTIDE SEQUENCE</scope>
    <source>
        <strain evidence="4">JCM 12580</strain>
    </source>
</reference>
<dbReference type="Gene3D" id="3.40.50.2020">
    <property type="match status" value="1"/>
</dbReference>
<dbReference type="InterPro" id="IPR029057">
    <property type="entry name" value="PRTase-like"/>
</dbReference>
<comment type="similarity">
    <text evidence="1">Belongs to the ComF/GntX family.</text>
</comment>
<name>A0A917Q013_9BACI</name>
<evidence type="ECO:0000256" key="1">
    <source>
        <dbReference type="ARBA" id="ARBA00008007"/>
    </source>
</evidence>
<feature type="domain" description="Phosphoribosyltransferase" evidence="3">
    <location>
        <begin position="95"/>
        <end position="138"/>
    </location>
</feature>
<dbReference type="RefSeq" id="WP_229671849.1">
    <property type="nucleotide sequence ID" value="NZ_BMNQ01000046.1"/>
</dbReference>
<dbReference type="PANTHER" id="PTHR47505">
    <property type="entry name" value="DNA UTILIZATION PROTEIN YHGH"/>
    <property type="match status" value="1"/>
</dbReference>
<dbReference type="SUPFAM" id="SSF53271">
    <property type="entry name" value="PRTase-like"/>
    <property type="match status" value="1"/>
</dbReference>
<evidence type="ECO:0000256" key="2">
    <source>
        <dbReference type="SAM" id="MobiDB-lite"/>
    </source>
</evidence>
<dbReference type="Pfam" id="PF00156">
    <property type="entry name" value="Pribosyltran"/>
    <property type="match status" value="1"/>
</dbReference>
<keyword evidence="5" id="KW-1185">Reference proteome</keyword>
<evidence type="ECO:0000313" key="4">
    <source>
        <dbReference type="EMBL" id="GGK02986.1"/>
    </source>
</evidence>
<dbReference type="EMBL" id="BMNQ01000046">
    <property type="protein sequence ID" value="GGK02986.1"/>
    <property type="molecule type" value="Genomic_DNA"/>
</dbReference>
<dbReference type="InterPro" id="IPR000836">
    <property type="entry name" value="PRTase_dom"/>
</dbReference>
<dbReference type="AlphaFoldDB" id="A0A917Q013"/>
<feature type="compositionally biased region" description="Basic residues" evidence="2">
    <location>
        <begin position="75"/>
        <end position="85"/>
    </location>
</feature>
<sequence>MISKWKYRGDYCLGKAFARDYYNAFNHNLSFMASGTIAVPIPLSKERMAERGFNQAKMLADFLPLKSEEKLTRTHHEKQSKKTRRERVTSSNPFHVTAAINAPVLLVDDIYTTGTTLRHAAYVLKKHGCPAVYALTLIRG</sequence>